<dbReference type="AlphaFoldDB" id="A0A1D2AIJ8"/>
<organism evidence="1">
    <name type="scientific">Ornithodoros brasiliensis</name>
    <name type="common">Mouro tick</name>
    <dbReference type="NCBI Taxonomy" id="888526"/>
    <lineage>
        <taxon>Eukaryota</taxon>
        <taxon>Metazoa</taxon>
        <taxon>Ecdysozoa</taxon>
        <taxon>Arthropoda</taxon>
        <taxon>Chelicerata</taxon>
        <taxon>Arachnida</taxon>
        <taxon>Acari</taxon>
        <taxon>Parasitiformes</taxon>
        <taxon>Ixodida</taxon>
        <taxon>Ixodoidea</taxon>
        <taxon>Argasidae</taxon>
        <taxon>Ornithodorinae</taxon>
        <taxon>Ornithodoros</taxon>
    </lineage>
</organism>
<feature type="non-terminal residue" evidence="1">
    <location>
        <position position="1"/>
    </location>
</feature>
<evidence type="ECO:0000313" key="1">
    <source>
        <dbReference type="EMBL" id="JAT79024.1"/>
    </source>
</evidence>
<feature type="non-terminal residue" evidence="1">
    <location>
        <position position="170"/>
    </location>
</feature>
<sequence>HYNEGGDFGNREDLVNPSKATLVHKLSHGLQVGIAPRNVGFCDAQHVDGSLVQLHQGRIVDLTQAEQLEHLARLRTHPVDTSDTNDNCKLGFRWNVEVALVTSSSFKPNDVPFLSPILLDVLLSALEDLQPLCTFRLPQLNRILELLGFDFSAGLSPLQKCFRHLRKLRF</sequence>
<dbReference type="EMBL" id="GETE01000611">
    <property type="protein sequence ID" value="JAT79024.1"/>
    <property type="molecule type" value="Transcribed_RNA"/>
</dbReference>
<dbReference type="GO" id="GO:0005840">
    <property type="term" value="C:ribosome"/>
    <property type="evidence" value="ECO:0007669"/>
    <property type="project" value="UniProtKB-KW"/>
</dbReference>
<name>A0A1D2AIJ8_ORNBR</name>
<protein>
    <submittedName>
        <fullName evidence="1">Ribosomal protein l7</fullName>
    </submittedName>
</protein>
<accession>A0A1D2AIJ8</accession>
<reference evidence="1" key="1">
    <citation type="submission" date="2016-07" db="EMBL/GenBank/DDBJ databases">
        <title>Salivary Glands transcriptome analysis on engorged females of Ornithodoros brasiliensis (Acari:Argasidae).</title>
        <authorList>
            <person name="Simons S.M."/>
            <person name="Carvalho E."/>
            <person name="Junqueira-de-Azevedo I."/>
            <person name="Ho P.L."/>
            <person name="Giovanni D."/>
            <person name="Mendonca R."/>
            <person name="Onofrio V."/>
            <person name="Landulfo G."/>
            <person name="Ramirez D."/>
            <person name="Barros-Battesti D."/>
        </authorList>
    </citation>
    <scope>NUCLEOTIDE SEQUENCE</scope>
    <source>
        <strain evidence="1">Female</strain>
        <tissue evidence="1">Salivary gland</tissue>
    </source>
</reference>
<keyword evidence="1" id="KW-0687">Ribonucleoprotein</keyword>
<proteinExistence type="predicted"/>
<keyword evidence="1" id="KW-0689">Ribosomal protein</keyword>